<dbReference type="Gene3D" id="1.10.510.10">
    <property type="entry name" value="Transferase(Phosphotransferase) domain 1"/>
    <property type="match status" value="1"/>
</dbReference>
<dbReference type="PROSITE" id="PS50222">
    <property type="entry name" value="EF_HAND_2"/>
    <property type="match status" value="4"/>
</dbReference>
<evidence type="ECO:0000313" key="9">
    <source>
        <dbReference type="EMBL" id="CAE8627556.1"/>
    </source>
</evidence>
<feature type="non-terminal residue" evidence="9">
    <location>
        <position position="1"/>
    </location>
</feature>
<dbReference type="GO" id="GO:0005524">
    <property type="term" value="F:ATP binding"/>
    <property type="evidence" value="ECO:0007669"/>
    <property type="project" value="UniProtKB-KW"/>
</dbReference>
<keyword evidence="4" id="KW-0547">Nucleotide-binding</keyword>
<dbReference type="AlphaFoldDB" id="A0A813GKG6"/>
<dbReference type="Proteomes" id="UP000654075">
    <property type="component" value="Unassembled WGS sequence"/>
</dbReference>
<comment type="caution">
    <text evidence="9">The sequence shown here is derived from an EMBL/GenBank/DDBJ whole genome shotgun (WGS) entry which is preliminary data.</text>
</comment>
<evidence type="ECO:0000256" key="4">
    <source>
        <dbReference type="ARBA" id="ARBA00022741"/>
    </source>
</evidence>
<dbReference type="GO" id="GO:0004674">
    <property type="term" value="F:protein serine/threonine kinase activity"/>
    <property type="evidence" value="ECO:0007669"/>
    <property type="project" value="UniProtKB-KW"/>
</dbReference>
<keyword evidence="2" id="KW-0723">Serine/threonine-protein kinase</keyword>
<evidence type="ECO:0000256" key="1">
    <source>
        <dbReference type="ARBA" id="ARBA00001946"/>
    </source>
</evidence>
<dbReference type="CDD" id="cd00051">
    <property type="entry name" value="EFh"/>
    <property type="match status" value="1"/>
</dbReference>
<gene>
    <name evidence="9" type="ORF">PGLA1383_LOCUS44288</name>
</gene>
<feature type="domain" description="EF-hand" evidence="8">
    <location>
        <begin position="91"/>
        <end position="126"/>
    </location>
</feature>
<evidence type="ECO:0000313" key="10">
    <source>
        <dbReference type="Proteomes" id="UP000654075"/>
    </source>
</evidence>
<keyword evidence="7" id="KW-0067">ATP-binding</keyword>
<dbReference type="PROSITE" id="PS00018">
    <property type="entry name" value="EF_HAND_1"/>
    <property type="match status" value="4"/>
</dbReference>
<dbReference type="OrthoDB" id="40902at2759"/>
<dbReference type="InterPro" id="IPR050205">
    <property type="entry name" value="CDPK_Ser/Thr_kinases"/>
</dbReference>
<evidence type="ECO:0000256" key="6">
    <source>
        <dbReference type="ARBA" id="ARBA00022837"/>
    </source>
</evidence>
<reference evidence="9" key="1">
    <citation type="submission" date="2021-02" db="EMBL/GenBank/DDBJ databases">
        <authorList>
            <person name="Dougan E. K."/>
            <person name="Rhodes N."/>
            <person name="Thang M."/>
            <person name="Chan C."/>
        </authorList>
    </citation>
    <scope>NUCLEOTIDE SEQUENCE</scope>
</reference>
<dbReference type="InterPro" id="IPR011009">
    <property type="entry name" value="Kinase-like_dom_sf"/>
</dbReference>
<dbReference type="OMA" id="CKEERFL"/>
<feature type="domain" description="EF-hand" evidence="8">
    <location>
        <begin position="201"/>
        <end position="236"/>
    </location>
</feature>
<evidence type="ECO:0000256" key="7">
    <source>
        <dbReference type="ARBA" id="ARBA00022840"/>
    </source>
</evidence>
<keyword evidence="5" id="KW-0418">Kinase</keyword>
<dbReference type="SMART" id="SM00054">
    <property type="entry name" value="EFh"/>
    <property type="match status" value="4"/>
</dbReference>
<dbReference type="EMBL" id="CAJNNV010029207">
    <property type="protein sequence ID" value="CAE8627556.1"/>
    <property type="molecule type" value="Genomic_DNA"/>
</dbReference>
<dbReference type="GO" id="GO:0005509">
    <property type="term" value="F:calcium ion binding"/>
    <property type="evidence" value="ECO:0007669"/>
    <property type="project" value="InterPro"/>
</dbReference>
<feature type="domain" description="EF-hand" evidence="8">
    <location>
        <begin position="127"/>
        <end position="162"/>
    </location>
</feature>
<comment type="cofactor">
    <cofactor evidence="1">
        <name>Mg(2+)</name>
        <dbReference type="ChEBI" id="CHEBI:18420"/>
    </cofactor>
</comment>
<feature type="non-terminal residue" evidence="9">
    <location>
        <position position="332"/>
    </location>
</feature>
<evidence type="ECO:0000256" key="2">
    <source>
        <dbReference type="ARBA" id="ARBA00022527"/>
    </source>
</evidence>
<evidence type="ECO:0000256" key="3">
    <source>
        <dbReference type="ARBA" id="ARBA00022679"/>
    </source>
</evidence>
<dbReference type="Gene3D" id="1.10.238.10">
    <property type="entry name" value="EF-hand"/>
    <property type="match status" value="2"/>
</dbReference>
<dbReference type="InterPro" id="IPR018247">
    <property type="entry name" value="EF_Hand_1_Ca_BS"/>
</dbReference>
<dbReference type="PANTHER" id="PTHR24349">
    <property type="entry name" value="SERINE/THREONINE-PROTEIN KINASE"/>
    <property type="match status" value="1"/>
</dbReference>
<feature type="domain" description="EF-hand" evidence="8">
    <location>
        <begin position="163"/>
        <end position="198"/>
    </location>
</feature>
<keyword evidence="3" id="KW-0808">Transferase</keyword>
<evidence type="ECO:0000256" key="5">
    <source>
        <dbReference type="ARBA" id="ARBA00022777"/>
    </source>
</evidence>
<dbReference type="SUPFAM" id="SSF56112">
    <property type="entry name" value="Protein kinase-like (PK-like)"/>
    <property type="match status" value="1"/>
</dbReference>
<protein>
    <recommendedName>
        <fullName evidence="8">EF-hand domain-containing protein</fullName>
    </recommendedName>
</protein>
<keyword evidence="10" id="KW-1185">Reference proteome</keyword>
<name>A0A813GKG6_POLGL</name>
<dbReference type="InterPro" id="IPR011992">
    <property type="entry name" value="EF-hand-dom_pair"/>
</dbReference>
<dbReference type="Pfam" id="PF13499">
    <property type="entry name" value="EF-hand_7"/>
    <property type="match status" value="2"/>
</dbReference>
<sequence>VRAGSYNFSPADWKNVSQDAKDLIKSMLIFHAVDRYTAEQALNHDWVKNKAPKAANVSLQSGFMDNLRGFRSQNKLKKAALHIIAGQLDEDQIKSLRDIFMQMDGNGDGLLTSAEMKQGLSQAGLKEIPPDLAAIMEDIDSDGSGVIDYTEFLAATLDKKAYMQEDVCWSAFRVFDRNGDGTISQDELKMVLNGGDLTSVVGAKAIADLLMEIDGNGDGVIDFQEFLTSTRLRMGGEPQGSKGRSRRLWLPAATAAAKVSAEKLRAHVVERGALCSGSAWQAAVAKVACMPGAGSTLWCPACPDAFVGKWTGSAMKAAALLRHAATASRDGK</sequence>
<organism evidence="9 10">
    <name type="scientific">Polarella glacialis</name>
    <name type="common">Dinoflagellate</name>
    <dbReference type="NCBI Taxonomy" id="89957"/>
    <lineage>
        <taxon>Eukaryota</taxon>
        <taxon>Sar</taxon>
        <taxon>Alveolata</taxon>
        <taxon>Dinophyceae</taxon>
        <taxon>Suessiales</taxon>
        <taxon>Suessiaceae</taxon>
        <taxon>Polarella</taxon>
    </lineage>
</organism>
<proteinExistence type="predicted"/>
<dbReference type="SUPFAM" id="SSF47473">
    <property type="entry name" value="EF-hand"/>
    <property type="match status" value="1"/>
</dbReference>
<dbReference type="FunFam" id="1.10.238.10:FF:000001">
    <property type="entry name" value="Calmodulin 1"/>
    <property type="match status" value="1"/>
</dbReference>
<dbReference type="InterPro" id="IPR002048">
    <property type="entry name" value="EF_hand_dom"/>
</dbReference>
<accession>A0A813GKG6</accession>
<keyword evidence="6" id="KW-0106">Calcium</keyword>
<evidence type="ECO:0000259" key="8">
    <source>
        <dbReference type="PROSITE" id="PS50222"/>
    </source>
</evidence>